<accession>A0A1W1VJY4</accession>
<organism evidence="6 7">
    <name type="scientific">Thermanaeromonas toyohensis ToBE</name>
    <dbReference type="NCBI Taxonomy" id="698762"/>
    <lineage>
        <taxon>Bacteria</taxon>
        <taxon>Bacillati</taxon>
        <taxon>Bacillota</taxon>
        <taxon>Clostridia</taxon>
        <taxon>Neomoorellales</taxon>
        <taxon>Neomoorellaceae</taxon>
        <taxon>Thermanaeromonas</taxon>
    </lineage>
</organism>
<proteinExistence type="inferred from homology"/>
<gene>
    <name evidence="6" type="ORF">SAMN00808754_0896</name>
</gene>
<name>A0A1W1VJY4_9FIRM</name>
<dbReference type="SUPFAM" id="SSF53850">
    <property type="entry name" value="Periplasmic binding protein-like II"/>
    <property type="match status" value="1"/>
</dbReference>
<dbReference type="InterPro" id="IPR036388">
    <property type="entry name" value="WH-like_DNA-bd_sf"/>
</dbReference>
<dbReference type="Gene3D" id="3.40.190.290">
    <property type="match status" value="1"/>
</dbReference>
<dbReference type="PANTHER" id="PTHR30126">
    <property type="entry name" value="HTH-TYPE TRANSCRIPTIONAL REGULATOR"/>
    <property type="match status" value="1"/>
</dbReference>
<evidence type="ECO:0000256" key="2">
    <source>
        <dbReference type="ARBA" id="ARBA00023015"/>
    </source>
</evidence>
<dbReference type="PROSITE" id="PS50931">
    <property type="entry name" value="HTH_LYSR"/>
    <property type="match status" value="1"/>
</dbReference>
<dbReference type="GO" id="GO:0003700">
    <property type="term" value="F:DNA-binding transcription factor activity"/>
    <property type="evidence" value="ECO:0007669"/>
    <property type="project" value="InterPro"/>
</dbReference>
<dbReference type="STRING" id="698762.SAMN00808754_0896"/>
<keyword evidence="4" id="KW-0804">Transcription</keyword>
<keyword evidence="3 6" id="KW-0238">DNA-binding</keyword>
<dbReference type="AlphaFoldDB" id="A0A1W1VJY4"/>
<dbReference type="InterPro" id="IPR005119">
    <property type="entry name" value="LysR_subst-bd"/>
</dbReference>
<dbReference type="FunFam" id="1.10.10.10:FF:000001">
    <property type="entry name" value="LysR family transcriptional regulator"/>
    <property type="match status" value="1"/>
</dbReference>
<feature type="domain" description="HTH lysR-type" evidence="5">
    <location>
        <begin position="1"/>
        <end position="59"/>
    </location>
</feature>
<dbReference type="EMBL" id="LT838272">
    <property type="protein sequence ID" value="SMB93685.1"/>
    <property type="molecule type" value="Genomic_DNA"/>
</dbReference>
<dbReference type="SUPFAM" id="SSF46785">
    <property type="entry name" value="Winged helix' DNA-binding domain"/>
    <property type="match status" value="1"/>
</dbReference>
<evidence type="ECO:0000259" key="5">
    <source>
        <dbReference type="PROSITE" id="PS50931"/>
    </source>
</evidence>
<dbReference type="Pfam" id="PF00126">
    <property type="entry name" value="HTH_1"/>
    <property type="match status" value="1"/>
</dbReference>
<keyword evidence="7" id="KW-1185">Reference proteome</keyword>
<dbReference type="InterPro" id="IPR000847">
    <property type="entry name" value="LysR_HTH_N"/>
</dbReference>
<dbReference type="InterPro" id="IPR036390">
    <property type="entry name" value="WH_DNA-bd_sf"/>
</dbReference>
<keyword evidence="2" id="KW-0805">Transcription regulation</keyword>
<dbReference type="PRINTS" id="PR00039">
    <property type="entry name" value="HTHLYSR"/>
</dbReference>
<evidence type="ECO:0000256" key="4">
    <source>
        <dbReference type="ARBA" id="ARBA00023163"/>
    </source>
</evidence>
<evidence type="ECO:0000313" key="7">
    <source>
        <dbReference type="Proteomes" id="UP000192569"/>
    </source>
</evidence>
<evidence type="ECO:0000313" key="6">
    <source>
        <dbReference type="EMBL" id="SMB93685.1"/>
    </source>
</evidence>
<dbReference type="Gene3D" id="1.10.10.10">
    <property type="entry name" value="Winged helix-like DNA-binding domain superfamily/Winged helix DNA-binding domain"/>
    <property type="match status" value="1"/>
</dbReference>
<protein>
    <submittedName>
        <fullName evidence="6">DNA-binding transcriptional regulator, LysR family</fullName>
    </submittedName>
</protein>
<dbReference type="PANTHER" id="PTHR30126:SF39">
    <property type="entry name" value="HTH-TYPE TRANSCRIPTIONAL REGULATOR CYSL"/>
    <property type="match status" value="1"/>
</dbReference>
<evidence type="ECO:0000256" key="1">
    <source>
        <dbReference type="ARBA" id="ARBA00009437"/>
    </source>
</evidence>
<dbReference type="Proteomes" id="UP000192569">
    <property type="component" value="Chromosome I"/>
</dbReference>
<evidence type="ECO:0000256" key="3">
    <source>
        <dbReference type="ARBA" id="ARBA00023125"/>
    </source>
</evidence>
<dbReference type="CDD" id="cd08420">
    <property type="entry name" value="PBP2_CysL_like"/>
    <property type="match status" value="1"/>
</dbReference>
<comment type="similarity">
    <text evidence="1">Belongs to the LysR transcriptional regulatory family.</text>
</comment>
<sequence length="323" mass="36833">MVLDDQLLTFITVVEKKSFSQAARELHLTQPAVTTQIQNLEKYYGVRLLHRDYKFVELTPAGRVLYEYAKQILALYEQAQAEMRKLGGLIRGRLNVGATYTIAEFILPHLVGLFKKEFPEIKITLYMGNKEEVCRYLAEGRCDVVLVAGDCQNRHIACEKFLTDSLVLVVPSHHPWVKRGVVFPSELYQEGFILREPGSSCRELWERALKKVGLDPSHLKVVMELNSHEAIKRCVELNFGVAVLSEWVVVKEVNLGLLGKVYVEGLSLVRNINLVYPKGKLSPLTQEFLKFCRRNKEELLKKLEQPWGSPRVVLSEETLPALA</sequence>
<dbReference type="GO" id="GO:0000976">
    <property type="term" value="F:transcription cis-regulatory region binding"/>
    <property type="evidence" value="ECO:0007669"/>
    <property type="project" value="TreeGrafter"/>
</dbReference>
<reference evidence="6 7" key="1">
    <citation type="submission" date="2017-04" db="EMBL/GenBank/DDBJ databases">
        <authorList>
            <person name="Afonso C.L."/>
            <person name="Miller P.J."/>
            <person name="Scott M.A."/>
            <person name="Spackman E."/>
            <person name="Goraichik I."/>
            <person name="Dimitrov K.M."/>
            <person name="Suarez D.L."/>
            <person name="Swayne D.E."/>
        </authorList>
    </citation>
    <scope>NUCLEOTIDE SEQUENCE [LARGE SCALE GENOMIC DNA]</scope>
    <source>
        <strain evidence="6 7">ToBE</strain>
    </source>
</reference>
<dbReference type="Pfam" id="PF03466">
    <property type="entry name" value="LysR_substrate"/>
    <property type="match status" value="1"/>
</dbReference>